<gene>
    <name evidence="1" type="ORF">SAMN05444065_109241</name>
</gene>
<evidence type="ECO:0000313" key="2">
    <source>
        <dbReference type="Proteomes" id="UP000183083"/>
    </source>
</evidence>
<comment type="caution">
    <text evidence="1">The sequence shown here is derived from an EMBL/GenBank/DDBJ whole genome shotgun (WGS) entry which is preliminary data.</text>
</comment>
<dbReference type="AlphaFoldDB" id="A0AB38BVJ8"/>
<evidence type="ECO:0000313" key="1">
    <source>
        <dbReference type="EMBL" id="SFO21257.1"/>
    </source>
</evidence>
<name>A0AB38BVJ8_PSESX</name>
<proteinExistence type="predicted"/>
<sequence length="185" mass="21316">MMKKALEKYAKKLQKDAEVAFIRRVMWTDMEVRIREMFKDIENSPQADWYGGMKVHSGLHPEANEIPVNNRLNHLQVTCMTRLLGLSSVKEVDEVKDCEGVEQKVRVTKRTTHLESDSAMWFTQTPTGGVTVFMAPYRSDLVSMNEREIIIGMFKDPVQLTEGRLRVSVRRTHLPNPSRAFYVSA</sequence>
<protein>
    <submittedName>
        <fullName evidence="1">Uncharacterized protein</fullName>
    </submittedName>
</protein>
<accession>A0AB38BVJ8</accession>
<dbReference type="EMBL" id="FOVV01000009">
    <property type="protein sequence ID" value="SFO21257.1"/>
    <property type="molecule type" value="Genomic_DNA"/>
</dbReference>
<dbReference type="Proteomes" id="UP000183083">
    <property type="component" value="Unassembled WGS sequence"/>
</dbReference>
<reference evidence="1 2" key="1">
    <citation type="submission" date="2016-10" db="EMBL/GenBank/DDBJ databases">
        <authorList>
            <person name="Varghese N."/>
            <person name="Submissions S."/>
        </authorList>
    </citation>
    <scope>NUCLEOTIDE SEQUENCE [LARGE SCALE GENOMIC DNA]</scope>
    <source>
        <strain evidence="1 2">BS0292</strain>
    </source>
</reference>
<organism evidence="1 2">
    <name type="scientific">Pseudomonas syringae</name>
    <dbReference type="NCBI Taxonomy" id="317"/>
    <lineage>
        <taxon>Bacteria</taxon>
        <taxon>Pseudomonadati</taxon>
        <taxon>Pseudomonadota</taxon>
        <taxon>Gammaproteobacteria</taxon>
        <taxon>Pseudomonadales</taxon>
        <taxon>Pseudomonadaceae</taxon>
        <taxon>Pseudomonas</taxon>
    </lineage>
</organism>